<reference evidence="5 6" key="1">
    <citation type="submission" date="2020-04" db="EMBL/GenBank/DDBJ databases">
        <title>Nesterenkonia sp. nov., isolated from marine sediment.</title>
        <authorList>
            <person name="Zhang G."/>
        </authorList>
    </citation>
    <scope>NUCLEOTIDE SEQUENCE [LARGE SCALE GENOMIC DNA]</scope>
    <source>
        <strain evidence="5 6">MY13</strain>
    </source>
</reference>
<protein>
    <submittedName>
        <fullName evidence="5">Helix-turn-helix domain-containing protein</fullName>
    </submittedName>
</protein>
<keyword evidence="2" id="KW-0238">DNA-binding</keyword>
<dbReference type="Proteomes" id="UP000523139">
    <property type="component" value="Unassembled WGS sequence"/>
</dbReference>
<dbReference type="Pfam" id="PF12833">
    <property type="entry name" value="HTH_18"/>
    <property type="match status" value="1"/>
</dbReference>
<dbReference type="PROSITE" id="PS01124">
    <property type="entry name" value="HTH_ARAC_FAMILY_2"/>
    <property type="match status" value="1"/>
</dbReference>
<evidence type="ECO:0000259" key="4">
    <source>
        <dbReference type="PROSITE" id="PS01124"/>
    </source>
</evidence>
<keyword evidence="1" id="KW-0805">Transcription regulation</keyword>
<evidence type="ECO:0000313" key="5">
    <source>
        <dbReference type="EMBL" id="NLS09496.1"/>
    </source>
</evidence>
<dbReference type="InterPro" id="IPR009057">
    <property type="entry name" value="Homeodomain-like_sf"/>
</dbReference>
<dbReference type="AlphaFoldDB" id="A0A7X8TJ40"/>
<keyword evidence="6" id="KW-1185">Reference proteome</keyword>
<keyword evidence="3" id="KW-0804">Transcription</keyword>
<organism evidence="5 6">
    <name type="scientific">Nesterenkonia sedimenti</name>
    <dbReference type="NCBI Taxonomy" id="1463632"/>
    <lineage>
        <taxon>Bacteria</taxon>
        <taxon>Bacillati</taxon>
        <taxon>Actinomycetota</taxon>
        <taxon>Actinomycetes</taxon>
        <taxon>Micrococcales</taxon>
        <taxon>Micrococcaceae</taxon>
        <taxon>Nesterenkonia</taxon>
    </lineage>
</organism>
<dbReference type="PANTHER" id="PTHR46796">
    <property type="entry name" value="HTH-TYPE TRANSCRIPTIONAL ACTIVATOR RHAS-RELATED"/>
    <property type="match status" value="1"/>
</dbReference>
<gene>
    <name evidence="5" type="ORF">HGQ17_05635</name>
</gene>
<comment type="caution">
    <text evidence="5">The sequence shown here is derived from an EMBL/GenBank/DDBJ whole genome shotgun (WGS) entry which is preliminary data.</text>
</comment>
<dbReference type="InterPro" id="IPR018060">
    <property type="entry name" value="HTH_AraC"/>
</dbReference>
<dbReference type="GO" id="GO:0043565">
    <property type="term" value="F:sequence-specific DNA binding"/>
    <property type="evidence" value="ECO:0007669"/>
    <property type="project" value="InterPro"/>
</dbReference>
<dbReference type="Gene3D" id="1.10.10.60">
    <property type="entry name" value="Homeodomain-like"/>
    <property type="match status" value="1"/>
</dbReference>
<dbReference type="SMART" id="SM00342">
    <property type="entry name" value="HTH_ARAC"/>
    <property type="match status" value="1"/>
</dbReference>
<evidence type="ECO:0000256" key="3">
    <source>
        <dbReference type="ARBA" id="ARBA00023163"/>
    </source>
</evidence>
<dbReference type="InterPro" id="IPR020449">
    <property type="entry name" value="Tscrpt_reg_AraC-type_HTH"/>
</dbReference>
<name>A0A7X8TJ40_9MICC</name>
<proteinExistence type="predicted"/>
<evidence type="ECO:0000256" key="1">
    <source>
        <dbReference type="ARBA" id="ARBA00023015"/>
    </source>
</evidence>
<dbReference type="PANTHER" id="PTHR46796:SF6">
    <property type="entry name" value="ARAC SUBFAMILY"/>
    <property type="match status" value="1"/>
</dbReference>
<dbReference type="RefSeq" id="WP_168887002.1">
    <property type="nucleotide sequence ID" value="NZ_JABAHY010000004.1"/>
</dbReference>
<dbReference type="PRINTS" id="PR00032">
    <property type="entry name" value="HTHARAC"/>
</dbReference>
<evidence type="ECO:0000313" key="6">
    <source>
        <dbReference type="Proteomes" id="UP000523139"/>
    </source>
</evidence>
<sequence length="321" mass="35193">MTVQSLAPLSFSSSELAPGDRFDAWHSAVSSAFVPLDVSTADPKHFDGYLRAQPLGLVTVTEVGGQAAHVKRSRQAIAAGNPGVYKFALQRSGQCLVRQDENEALLSPGDLVVYDTTRPYDVISREPYSIFVVQVPHEHLGISQDQARALVAQRIPGSSGLGALTSSLLSTLSTQLETEEMSPDPRAAAAVLQMVQATLMARLRPAQEIPTRDVVYLEAVRFIDRHLGDSRLSVTTVAQALHVSVRYLQNVFADEGTTVSDWIRNRRLEHCRVELSDPSQRSRPVSVIAARWGYNDASSFTRSFKNAFGATPSEYRRQTLA</sequence>
<dbReference type="SUPFAM" id="SSF46689">
    <property type="entry name" value="Homeodomain-like"/>
    <property type="match status" value="1"/>
</dbReference>
<dbReference type="InterPro" id="IPR035418">
    <property type="entry name" value="AraC-bd_2"/>
</dbReference>
<dbReference type="InterPro" id="IPR050204">
    <property type="entry name" value="AraC_XylS_family_regulators"/>
</dbReference>
<dbReference type="Pfam" id="PF14525">
    <property type="entry name" value="AraC_binding_2"/>
    <property type="match status" value="1"/>
</dbReference>
<dbReference type="EMBL" id="JABAHY010000004">
    <property type="protein sequence ID" value="NLS09496.1"/>
    <property type="molecule type" value="Genomic_DNA"/>
</dbReference>
<feature type="domain" description="HTH araC/xylS-type" evidence="4">
    <location>
        <begin position="217"/>
        <end position="318"/>
    </location>
</feature>
<dbReference type="GO" id="GO:0003700">
    <property type="term" value="F:DNA-binding transcription factor activity"/>
    <property type="evidence" value="ECO:0007669"/>
    <property type="project" value="InterPro"/>
</dbReference>
<evidence type="ECO:0000256" key="2">
    <source>
        <dbReference type="ARBA" id="ARBA00023125"/>
    </source>
</evidence>
<accession>A0A7X8TJ40</accession>